<keyword evidence="4" id="KW-0663">Pyridoxal phosphate</keyword>
<protein>
    <submittedName>
        <fullName evidence="6">PLP-dependent aminotransferase family protein</fullName>
    </submittedName>
</protein>
<sequence>MTTTTEQATTEQATTEQATVLPLGELHASLADPLLDAMTFLNEVTERYPDALSFAPGRPHEGFFEPEDVHAHLDAYLTHLAERGLSGSAVRTALFQYGPTKGIIADLVARTLANDEGLHVDPGALVLTVGAQEAMLLVLRALCATPEDVLLVSSPCYVGVTGAARLLDLATEPVPEGPDGGPDPRAVRAAARAVRASGRRPRALYVVPDFANPSGTSMPTGARAGLLDAAAEEGLLVIEDNPYGFFTREPGSPGGPGGFGGPDGAGGRPTLKALDRRRQVVYLGSFAKTCFPGARLGYVVADQEVLAPDGRRTLLADELAKLKSMTTVNTPALSQAVIGGMLLRHDCRLRDANGPARAHYAANLATLLRELERHFPPAERARLGVSWNEPEGGFFAVLQVPFTADEAAMEHCAREYGVLWTPMAPFYPAGGGERRLRLSISALSRRQIEQGTARLAAFVRSRCPRAAAD</sequence>
<accession>A0ABW6GKX2</accession>
<dbReference type="Gene3D" id="3.40.640.10">
    <property type="entry name" value="Type I PLP-dependent aspartate aminotransferase-like (Major domain)"/>
    <property type="match status" value="1"/>
</dbReference>
<keyword evidence="7" id="KW-1185">Reference proteome</keyword>
<evidence type="ECO:0000313" key="7">
    <source>
        <dbReference type="Proteomes" id="UP001599542"/>
    </source>
</evidence>
<evidence type="ECO:0000256" key="1">
    <source>
        <dbReference type="ARBA" id="ARBA00001933"/>
    </source>
</evidence>
<proteinExistence type="predicted"/>
<dbReference type="Pfam" id="PF00155">
    <property type="entry name" value="Aminotran_1_2"/>
    <property type="match status" value="1"/>
</dbReference>
<dbReference type="InterPro" id="IPR050859">
    <property type="entry name" value="Class-I_PLP-dep_aminotransf"/>
</dbReference>
<dbReference type="Proteomes" id="UP001599542">
    <property type="component" value="Unassembled WGS sequence"/>
</dbReference>
<dbReference type="SUPFAM" id="SSF53383">
    <property type="entry name" value="PLP-dependent transferases"/>
    <property type="match status" value="1"/>
</dbReference>
<evidence type="ECO:0000259" key="5">
    <source>
        <dbReference type="Pfam" id="PF00155"/>
    </source>
</evidence>
<dbReference type="InterPro" id="IPR015424">
    <property type="entry name" value="PyrdxlP-dep_Trfase"/>
</dbReference>
<dbReference type="RefSeq" id="WP_380328282.1">
    <property type="nucleotide sequence ID" value="NZ_JBHYPW010000047.1"/>
</dbReference>
<feature type="domain" description="Aminotransferase class I/classII large" evidence="5">
    <location>
        <begin position="94"/>
        <end position="454"/>
    </location>
</feature>
<keyword evidence="2 6" id="KW-0032">Aminotransferase</keyword>
<evidence type="ECO:0000256" key="3">
    <source>
        <dbReference type="ARBA" id="ARBA00022679"/>
    </source>
</evidence>
<reference evidence="6 7" key="1">
    <citation type="submission" date="2024-09" db="EMBL/GenBank/DDBJ databases">
        <title>The Natural Products Discovery Center: Release of the First 8490 Sequenced Strains for Exploring Actinobacteria Biosynthetic Diversity.</title>
        <authorList>
            <person name="Kalkreuter E."/>
            <person name="Kautsar S.A."/>
            <person name="Yang D."/>
            <person name="Bader C.D."/>
            <person name="Teijaro C.N."/>
            <person name="Fluegel L."/>
            <person name="Davis C.M."/>
            <person name="Simpson J.R."/>
            <person name="Lauterbach L."/>
            <person name="Steele A.D."/>
            <person name="Gui C."/>
            <person name="Meng S."/>
            <person name="Li G."/>
            <person name="Viehrig K."/>
            <person name="Ye F."/>
            <person name="Su P."/>
            <person name="Kiefer A.F."/>
            <person name="Nichols A."/>
            <person name="Cepeda A.J."/>
            <person name="Yan W."/>
            <person name="Fan B."/>
            <person name="Jiang Y."/>
            <person name="Adhikari A."/>
            <person name="Zheng C.-J."/>
            <person name="Schuster L."/>
            <person name="Cowan T.M."/>
            <person name="Smanski M.J."/>
            <person name="Chevrette M.G."/>
            <person name="De Carvalho L.P.S."/>
            <person name="Shen B."/>
        </authorList>
    </citation>
    <scope>NUCLEOTIDE SEQUENCE [LARGE SCALE GENOMIC DNA]</scope>
    <source>
        <strain evidence="6 7">NPDC058753</strain>
    </source>
</reference>
<dbReference type="InterPro" id="IPR004839">
    <property type="entry name" value="Aminotransferase_I/II_large"/>
</dbReference>
<dbReference type="Gene3D" id="3.90.1150.10">
    <property type="entry name" value="Aspartate Aminotransferase, domain 1"/>
    <property type="match status" value="1"/>
</dbReference>
<dbReference type="PANTHER" id="PTHR42790">
    <property type="entry name" value="AMINOTRANSFERASE"/>
    <property type="match status" value="1"/>
</dbReference>
<evidence type="ECO:0000256" key="2">
    <source>
        <dbReference type="ARBA" id="ARBA00022576"/>
    </source>
</evidence>
<evidence type="ECO:0000313" key="6">
    <source>
        <dbReference type="EMBL" id="MFE1353238.1"/>
    </source>
</evidence>
<organism evidence="6 7">
    <name type="scientific">Kitasatospora phosalacinea</name>
    <dbReference type="NCBI Taxonomy" id="2065"/>
    <lineage>
        <taxon>Bacteria</taxon>
        <taxon>Bacillati</taxon>
        <taxon>Actinomycetota</taxon>
        <taxon>Actinomycetes</taxon>
        <taxon>Kitasatosporales</taxon>
        <taxon>Streptomycetaceae</taxon>
        <taxon>Kitasatospora</taxon>
    </lineage>
</organism>
<evidence type="ECO:0000256" key="4">
    <source>
        <dbReference type="ARBA" id="ARBA00022898"/>
    </source>
</evidence>
<dbReference type="CDD" id="cd00609">
    <property type="entry name" value="AAT_like"/>
    <property type="match status" value="1"/>
</dbReference>
<dbReference type="InterPro" id="IPR015422">
    <property type="entry name" value="PyrdxlP-dep_Trfase_small"/>
</dbReference>
<gene>
    <name evidence="6" type="ORF">ACFW6T_14765</name>
</gene>
<dbReference type="PANTHER" id="PTHR42790:SF19">
    <property type="entry name" value="KYNURENINE_ALPHA-AMINOADIPATE AMINOTRANSFERASE, MITOCHONDRIAL"/>
    <property type="match status" value="1"/>
</dbReference>
<comment type="cofactor">
    <cofactor evidence="1">
        <name>pyridoxal 5'-phosphate</name>
        <dbReference type="ChEBI" id="CHEBI:597326"/>
    </cofactor>
</comment>
<dbReference type="GO" id="GO:0008483">
    <property type="term" value="F:transaminase activity"/>
    <property type="evidence" value="ECO:0007669"/>
    <property type="project" value="UniProtKB-KW"/>
</dbReference>
<dbReference type="EMBL" id="JBHYPX010000025">
    <property type="protein sequence ID" value="MFE1353238.1"/>
    <property type="molecule type" value="Genomic_DNA"/>
</dbReference>
<keyword evidence="3" id="KW-0808">Transferase</keyword>
<name>A0ABW6GKX2_9ACTN</name>
<comment type="caution">
    <text evidence="6">The sequence shown here is derived from an EMBL/GenBank/DDBJ whole genome shotgun (WGS) entry which is preliminary data.</text>
</comment>
<dbReference type="InterPro" id="IPR015421">
    <property type="entry name" value="PyrdxlP-dep_Trfase_major"/>
</dbReference>